<protein>
    <submittedName>
        <fullName evidence="3">ATP-binding protein</fullName>
    </submittedName>
</protein>
<gene>
    <name evidence="3" type="ORF">OWR29_00530</name>
</gene>
<keyword evidence="1" id="KW-0418">Kinase</keyword>
<dbReference type="Pfam" id="PF13581">
    <property type="entry name" value="HATPase_c_2"/>
    <property type="match status" value="1"/>
</dbReference>
<evidence type="ECO:0000259" key="2">
    <source>
        <dbReference type="Pfam" id="PF13581"/>
    </source>
</evidence>
<keyword evidence="1" id="KW-0808">Transferase</keyword>
<organism evidence="3 4">
    <name type="scientific">Paractinoplanes pyxinae</name>
    <dbReference type="NCBI Taxonomy" id="2997416"/>
    <lineage>
        <taxon>Bacteria</taxon>
        <taxon>Bacillati</taxon>
        <taxon>Actinomycetota</taxon>
        <taxon>Actinomycetes</taxon>
        <taxon>Micromonosporales</taxon>
        <taxon>Micromonosporaceae</taxon>
        <taxon>Paractinoplanes</taxon>
    </lineage>
</organism>
<dbReference type="GO" id="GO:0005524">
    <property type="term" value="F:ATP binding"/>
    <property type="evidence" value="ECO:0007669"/>
    <property type="project" value="UniProtKB-KW"/>
</dbReference>
<dbReference type="InterPro" id="IPR050267">
    <property type="entry name" value="Anti-sigma-factor_SerPK"/>
</dbReference>
<reference evidence="3" key="1">
    <citation type="submission" date="2022-11" db="EMBL/GenBank/DDBJ databases">
        <authorList>
            <person name="Somphong A."/>
            <person name="Phongsopitanun W."/>
        </authorList>
    </citation>
    <scope>NUCLEOTIDE SEQUENCE</scope>
    <source>
        <strain evidence="3">Pm04-4</strain>
    </source>
</reference>
<dbReference type="RefSeq" id="WP_267560191.1">
    <property type="nucleotide sequence ID" value="NZ_JAPNTZ010000001.1"/>
</dbReference>
<feature type="domain" description="Histidine kinase/HSP90-like ATPase" evidence="2">
    <location>
        <begin position="26"/>
        <end position="132"/>
    </location>
</feature>
<dbReference type="SUPFAM" id="SSF55874">
    <property type="entry name" value="ATPase domain of HSP90 chaperone/DNA topoisomerase II/histidine kinase"/>
    <property type="match status" value="1"/>
</dbReference>
<keyword evidence="3" id="KW-0067">ATP-binding</keyword>
<dbReference type="Proteomes" id="UP001151002">
    <property type="component" value="Unassembled WGS sequence"/>
</dbReference>
<keyword evidence="4" id="KW-1185">Reference proteome</keyword>
<dbReference type="CDD" id="cd16936">
    <property type="entry name" value="HATPase_RsbW-like"/>
    <property type="match status" value="1"/>
</dbReference>
<sequence>MEPLRMVGPPARTSVLLTWSVESDTDLGRIREGIRQHFAAASEDRTAEHLGLVATELAGNALRHGLPPVVVRLLSDDDCYVVDVSDRAVQEPPIAAQARPGLHAGGRGLAICLALAERVGWHTTGSAKHVWAAFPRARP</sequence>
<name>A0ABT4ARW1_9ACTN</name>
<dbReference type="PANTHER" id="PTHR35526:SF3">
    <property type="entry name" value="ANTI-SIGMA-F FACTOR RSBW"/>
    <property type="match status" value="1"/>
</dbReference>
<keyword evidence="1" id="KW-0723">Serine/threonine-protein kinase</keyword>
<dbReference type="Gene3D" id="3.30.565.10">
    <property type="entry name" value="Histidine kinase-like ATPase, C-terminal domain"/>
    <property type="match status" value="1"/>
</dbReference>
<comment type="caution">
    <text evidence="3">The sequence shown here is derived from an EMBL/GenBank/DDBJ whole genome shotgun (WGS) entry which is preliminary data.</text>
</comment>
<accession>A0ABT4ARW1</accession>
<keyword evidence="3" id="KW-0547">Nucleotide-binding</keyword>
<dbReference type="EMBL" id="JAPNTZ010000001">
    <property type="protein sequence ID" value="MCY1136465.1"/>
    <property type="molecule type" value="Genomic_DNA"/>
</dbReference>
<dbReference type="PANTHER" id="PTHR35526">
    <property type="entry name" value="ANTI-SIGMA-F FACTOR RSBW-RELATED"/>
    <property type="match status" value="1"/>
</dbReference>
<evidence type="ECO:0000313" key="3">
    <source>
        <dbReference type="EMBL" id="MCY1136465.1"/>
    </source>
</evidence>
<dbReference type="InterPro" id="IPR036890">
    <property type="entry name" value="HATPase_C_sf"/>
</dbReference>
<evidence type="ECO:0000256" key="1">
    <source>
        <dbReference type="ARBA" id="ARBA00022527"/>
    </source>
</evidence>
<evidence type="ECO:0000313" key="4">
    <source>
        <dbReference type="Proteomes" id="UP001151002"/>
    </source>
</evidence>
<dbReference type="InterPro" id="IPR003594">
    <property type="entry name" value="HATPase_dom"/>
</dbReference>
<proteinExistence type="predicted"/>